<feature type="region of interest" description="Disordered" evidence="2">
    <location>
        <begin position="1"/>
        <end position="21"/>
    </location>
</feature>
<name>A0A8J5MZ74_HOMAM</name>
<evidence type="ECO:0000256" key="1">
    <source>
        <dbReference type="ARBA" id="ARBA00004141"/>
    </source>
</evidence>
<evidence type="ECO:0000259" key="4">
    <source>
        <dbReference type="PROSITE" id="PS50850"/>
    </source>
</evidence>
<reference evidence="5" key="1">
    <citation type="journal article" date="2021" name="Sci. Adv.">
        <title>The American lobster genome reveals insights on longevity, neural, and immune adaptations.</title>
        <authorList>
            <person name="Polinski J.M."/>
            <person name="Zimin A.V."/>
            <person name="Clark K.F."/>
            <person name="Kohn A.B."/>
            <person name="Sadowski N."/>
            <person name="Timp W."/>
            <person name="Ptitsyn A."/>
            <person name="Khanna P."/>
            <person name="Romanova D.Y."/>
            <person name="Williams P."/>
            <person name="Greenwood S.J."/>
            <person name="Moroz L.L."/>
            <person name="Walt D.R."/>
            <person name="Bodnar A.G."/>
        </authorList>
    </citation>
    <scope>NUCLEOTIDE SEQUENCE</scope>
    <source>
        <strain evidence="5">GMGI-L3</strain>
    </source>
</reference>
<feature type="transmembrane region" description="Helical" evidence="3">
    <location>
        <begin position="316"/>
        <end position="341"/>
    </location>
</feature>
<dbReference type="InterPro" id="IPR036259">
    <property type="entry name" value="MFS_trans_sf"/>
</dbReference>
<dbReference type="EMBL" id="JAHLQT010018664">
    <property type="protein sequence ID" value="KAG7168844.1"/>
    <property type="molecule type" value="Genomic_DNA"/>
</dbReference>
<feature type="transmembrane region" description="Helical" evidence="3">
    <location>
        <begin position="381"/>
        <end position="400"/>
    </location>
</feature>
<dbReference type="GO" id="GO:0016020">
    <property type="term" value="C:membrane"/>
    <property type="evidence" value="ECO:0007669"/>
    <property type="project" value="UniProtKB-SubCell"/>
</dbReference>
<dbReference type="PANTHER" id="PTHR11360">
    <property type="entry name" value="MONOCARBOXYLATE TRANSPORTER"/>
    <property type="match status" value="1"/>
</dbReference>
<keyword evidence="6" id="KW-1185">Reference proteome</keyword>
<accession>A0A8J5MZ74</accession>
<evidence type="ECO:0000256" key="2">
    <source>
        <dbReference type="SAM" id="MobiDB-lite"/>
    </source>
</evidence>
<feature type="transmembrane region" description="Helical" evidence="3">
    <location>
        <begin position="118"/>
        <end position="137"/>
    </location>
</feature>
<comment type="caution">
    <text evidence="5">The sequence shown here is derived from an EMBL/GenBank/DDBJ whole genome shotgun (WGS) entry which is preliminary data.</text>
</comment>
<sequence length="433" mass="47503">MEKNATGKVVRHSDEHSEHETLLRCTQRLRTENINEVNQERLGNKNDETNIKKSCEKLTGDPWEEERSGQGSEAPTSHCYWAVAVGACIIMMMINMVGPCFSIVFSPLLLELGTSSTVIGWIFNIQTLLWFTCGLFLGPLVEEYSWRKVAMVWALVYFSSIVLSAFATSAWFLLFSFSILSGVSYGFLNTLCFLIIPHYFTRRRGVANACMMAGVCLGQMLGPILIGFLQEKFGFFGATLVLAAINVHCCVGASLFRPLQAKAKPSTSIQIDDPKVLSSDVDKIAKKRSCNISDSFIVRVCLNSVSNLSILKSPRAVIIAVGGMLTLNCWLNFFSLMPFAIQAAGHSLQTASLCMTTGAVCNLMARLTVSMLSDWPRFNMQACCTISSVILAGSIIAFSVVEDIKWQMVIMGVWGCGVGGYMGLFSSHGPSLM</sequence>
<dbReference type="InterPro" id="IPR050327">
    <property type="entry name" value="Proton-linked_MCT"/>
</dbReference>
<feature type="transmembrane region" description="Helical" evidence="3">
    <location>
        <begin position="149"/>
        <end position="167"/>
    </location>
</feature>
<dbReference type="PROSITE" id="PS50850">
    <property type="entry name" value="MFS"/>
    <property type="match status" value="1"/>
</dbReference>
<evidence type="ECO:0000313" key="5">
    <source>
        <dbReference type="EMBL" id="KAG7168844.1"/>
    </source>
</evidence>
<feature type="transmembrane region" description="Helical" evidence="3">
    <location>
        <begin position="406"/>
        <end position="425"/>
    </location>
</feature>
<dbReference type="Gene3D" id="1.20.1250.20">
    <property type="entry name" value="MFS general substrate transporter like domains"/>
    <property type="match status" value="1"/>
</dbReference>
<feature type="non-terminal residue" evidence="5">
    <location>
        <position position="1"/>
    </location>
</feature>
<feature type="transmembrane region" description="Helical" evidence="3">
    <location>
        <begin position="208"/>
        <end position="229"/>
    </location>
</feature>
<dbReference type="PANTHER" id="PTHR11360:SF306">
    <property type="entry name" value="RE01051P"/>
    <property type="match status" value="1"/>
</dbReference>
<keyword evidence="3" id="KW-1133">Transmembrane helix</keyword>
<organism evidence="5 6">
    <name type="scientific">Homarus americanus</name>
    <name type="common">American lobster</name>
    <dbReference type="NCBI Taxonomy" id="6706"/>
    <lineage>
        <taxon>Eukaryota</taxon>
        <taxon>Metazoa</taxon>
        <taxon>Ecdysozoa</taxon>
        <taxon>Arthropoda</taxon>
        <taxon>Crustacea</taxon>
        <taxon>Multicrustacea</taxon>
        <taxon>Malacostraca</taxon>
        <taxon>Eumalacostraca</taxon>
        <taxon>Eucarida</taxon>
        <taxon>Decapoda</taxon>
        <taxon>Pleocyemata</taxon>
        <taxon>Astacidea</taxon>
        <taxon>Nephropoidea</taxon>
        <taxon>Nephropidae</taxon>
        <taxon>Homarus</taxon>
    </lineage>
</organism>
<dbReference type="GO" id="GO:0008028">
    <property type="term" value="F:monocarboxylic acid transmembrane transporter activity"/>
    <property type="evidence" value="ECO:0007669"/>
    <property type="project" value="TreeGrafter"/>
</dbReference>
<dbReference type="InterPro" id="IPR011701">
    <property type="entry name" value="MFS"/>
</dbReference>
<protein>
    <submittedName>
        <fullName evidence="5">Monocarboxylate transporter 12-like 4</fullName>
    </submittedName>
</protein>
<keyword evidence="3" id="KW-0812">Transmembrane</keyword>
<dbReference type="Proteomes" id="UP000747542">
    <property type="component" value="Unassembled WGS sequence"/>
</dbReference>
<feature type="transmembrane region" description="Helical" evidence="3">
    <location>
        <begin position="173"/>
        <end position="196"/>
    </location>
</feature>
<evidence type="ECO:0000313" key="6">
    <source>
        <dbReference type="Proteomes" id="UP000747542"/>
    </source>
</evidence>
<feature type="transmembrane region" description="Helical" evidence="3">
    <location>
        <begin position="235"/>
        <end position="256"/>
    </location>
</feature>
<dbReference type="InterPro" id="IPR020846">
    <property type="entry name" value="MFS_dom"/>
</dbReference>
<feature type="transmembrane region" description="Helical" evidence="3">
    <location>
        <begin position="80"/>
        <end position="106"/>
    </location>
</feature>
<comment type="subcellular location">
    <subcellularLocation>
        <location evidence="1">Membrane</location>
        <topology evidence="1">Multi-pass membrane protein</topology>
    </subcellularLocation>
</comment>
<dbReference type="SUPFAM" id="SSF103473">
    <property type="entry name" value="MFS general substrate transporter"/>
    <property type="match status" value="1"/>
</dbReference>
<proteinExistence type="predicted"/>
<feature type="domain" description="Major facilitator superfamily (MFS) profile" evidence="4">
    <location>
        <begin position="79"/>
        <end position="433"/>
    </location>
</feature>
<dbReference type="Pfam" id="PF07690">
    <property type="entry name" value="MFS_1"/>
    <property type="match status" value="1"/>
</dbReference>
<evidence type="ECO:0000256" key="3">
    <source>
        <dbReference type="SAM" id="Phobius"/>
    </source>
</evidence>
<dbReference type="AlphaFoldDB" id="A0A8J5MZ74"/>
<gene>
    <name evidence="5" type="ORF">Hamer_G011508</name>
</gene>
<keyword evidence="3" id="KW-0472">Membrane</keyword>